<accession>A0A1W0D8A1</accession>
<reference evidence="1 2" key="1">
    <citation type="submission" date="2017-02" db="EMBL/GenBank/DDBJ databases">
        <title>Chromobacterium haemolyticum H5244.</title>
        <authorList>
            <person name="Gulvik C.A."/>
        </authorList>
    </citation>
    <scope>NUCLEOTIDE SEQUENCE [LARGE SCALE GENOMIC DNA]</scope>
    <source>
        <strain evidence="1 2">H5244</strain>
    </source>
</reference>
<protein>
    <submittedName>
        <fullName evidence="1">Uncharacterized protein</fullName>
    </submittedName>
</protein>
<evidence type="ECO:0000313" key="2">
    <source>
        <dbReference type="Proteomes" id="UP000192721"/>
    </source>
</evidence>
<dbReference type="EMBL" id="MUKV01000003">
    <property type="protein sequence ID" value="OQS43234.1"/>
    <property type="molecule type" value="Genomic_DNA"/>
</dbReference>
<dbReference type="Proteomes" id="UP000192721">
    <property type="component" value="Unassembled WGS sequence"/>
</dbReference>
<organism evidence="1 2">
    <name type="scientific">Chromobacterium haemolyticum</name>
    <dbReference type="NCBI Taxonomy" id="394935"/>
    <lineage>
        <taxon>Bacteria</taxon>
        <taxon>Pseudomonadati</taxon>
        <taxon>Pseudomonadota</taxon>
        <taxon>Betaproteobacteria</taxon>
        <taxon>Neisseriales</taxon>
        <taxon>Chromobacteriaceae</taxon>
        <taxon>Chromobacterium</taxon>
    </lineage>
</organism>
<sequence length="65" mass="7258">MKSGHSDSADRSPNAFYQHFSPHISLAGAKRQAKWRLSARQEEVLLHAALIACIALVALFAYLRH</sequence>
<proteinExistence type="predicted"/>
<dbReference type="AlphaFoldDB" id="A0A1W0D8A1"/>
<name>A0A1W0D8A1_9NEIS</name>
<evidence type="ECO:0000313" key="1">
    <source>
        <dbReference type="EMBL" id="OQS43234.1"/>
    </source>
</evidence>
<comment type="caution">
    <text evidence="1">The sequence shown here is derived from an EMBL/GenBank/DDBJ whole genome shotgun (WGS) entry which is preliminary data.</text>
</comment>
<gene>
    <name evidence="1" type="ORF">B0T45_04545</name>
</gene>